<dbReference type="EMBL" id="JBHLWN010000102">
    <property type="protein sequence ID" value="MFC0215738.1"/>
    <property type="molecule type" value="Genomic_DNA"/>
</dbReference>
<sequence length="233" mass="26510">MKEIKDKTLLESYLRDHELESIFHEKIRPHLSLYTYKRGELICSQGESPECLYILVKGKLKVFMTNPEGKMLVISFKTALELVGDIEYVQETDILNTVEAVSSVHMIAAPFRILREYGREHAPLLQFLLKVITKKFYMKSSSLSLNMMYPVEVRLASYLLAVSSDESENPVSGLLSTAELKDVANLIGVSYRHFNRIVLQFCSNGLLERVKGGVVVKNPDGLSKLAIRNIYEY</sequence>
<organism evidence="7 8">
    <name type="scientific">Paenibacillus chartarius</name>
    <dbReference type="NCBI Taxonomy" id="747481"/>
    <lineage>
        <taxon>Bacteria</taxon>
        <taxon>Bacillati</taxon>
        <taxon>Bacillota</taxon>
        <taxon>Bacilli</taxon>
        <taxon>Bacillales</taxon>
        <taxon>Paenibacillaceae</taxon>
        <taxon>Paenibacillus</taxon>
    </lineage>
</organism>
<evidence type="ECO:0000259" key="6">
    <source>
        <dbReference type="PROSITE" id="PS51063"/>
    </source>
</evidence>
<keyword evidence="1" id="KW-0805">Transcription regulation</keyword>
<dbReference type="CDD" id="cd00038">
    <property type="entry name" value="CAP_ED"/>
    <property type="match status" value="1"/>
</dbReference>
<accession>A0ABV6DSW1</accession>
<dbReference type="InterPro" id="IPR000595">
    <property type="entry name" value="cNMP-bd_dom"/>
</dbReference>
<dbReference type="InterPro" id="IPR018490">
    <property type="entry name" value="cNMP-bd_dom_sf"/>
</dbReference>
<dbReference type="Gene3D" id="2.60.120.10">
    <property type="entry name" value="Jelly Rolls"/>
    <property type="match status" value="1"/>
</dbReference>
<dbReference type="Pfam" id="PF13545">
    <property type="entry name" value="HTH_Crp_2"/>
    <property type="match status" value="1"/>
</dbReference>
<reference evidence="7 8" key="1">
    <citation type="submission" date="2024-09" db="EMBL/GenBank/DDBJ databases">
        <authorList>
            <person name="Sun Q."/>
            <person name="Mori K."/>
        </authorList>
    </citation>
    <scope>NUCLEOTIDE SEQUENCE [LARGE SCALE GENOMIC DNA]</scope>
    <source>
        <strain evidence="7 8">CCM 7759</strain>
    </source>
</reference>
<evidence type="ECO:0000256" key="3">
    <source>
        <dbReference type="ARBA" id="ARBA00023159"/>
    </source>
</evidence>
<dbReference type="SUPFAM" id="SSF46785">
    <property type="entry name" value="Winged helix' DNA-binding domain"/>
    <property type="match status" value="1"/>
</dbReference>
<evidence type="ECO:0000313" key="7">
    <source>
        <dbReference type="EMBL" id="MFC0215738.1"/>
    </source>
</evidence>
<dbReference type="PROSITE" id="PS50042">
    <property type="entry name" value="CNMP_BINDING_3"/>
    <property type="match status" value="1"/>
</dbReference>
<keyword evidence="2" id="KW-0238">DNA-binding</keyword>
<evidence type="ECO:0000256" key="2">
    <source>
        <dbReference type="ARBA" id="ARBA00023125"/>
    </source>
</evidence>
<dbReference type="Pfam" id="PF00027">
    <property type="entry name" value="cNMP_binding"/>
    <property type="match status" value="1"/>
</dbReference>
<dbReference type="PROSITE" id="PS51063">
    <property type="entry name" value="HTH_CRP_2"/>
    <property type="match status" value="1"/>
</dbReference>
<keyword evidence="4" id="KW-0804">Transcription</keyword>
<evidence type="ECO:0000256" key="1">
    <source>
        <dbReference type="ARBA" id="ARBA00023015"/>
    </source>
</evidence>
<gene>
    <name evidence="7" type="ORF">ACFFK0_25400</name>
</gene>
<dbReference type="Proteomes" id="UP001589776">
    <property type="component" value="Unassembled WGS sequence"/>
</dbReference>
<dbReference type="RefSeq" id="WP_377473220.1">
    <property type="nucleotide sequence ID" value="NZ_JBHLWN010000102.1"/>
</dbReference>
<evidence type="ECO:0000313" key="8">
    <source>
        <dbReference type="Proteomes" id="UP001589776"/>
    </source>
</evidence>
<comment type="caution">
    <text evidence="7">The sequence shown here is derived from an EMBL/GenBank/DDBJ whole genome shotgun (WGS) entry which is preliminary data.</text>
</comment>
<dbReference type="SMART" id="SM00100">
    <property type="entry name" value="cNMP"/>
    <property type="match status" value="1"/>
</dbReference>
<proteinExistence type="predicted"/>
<name>A0ABV6DSW1_9BACL</name>
<feature type="domain" description="HTH crp-type" evidence="6">
    <location>
        <begin position="149"/>
        <end position="220"/>
    </location>
</feature>
<dbReference type="InterPro" id="IPR014710">
    <property type="entry name" value="RmlC-like_jellyroll"/>
</dbReference>
<dbReference type="InterPro" id="IPR036390">
    <property type="entry name" value="WH_DNA-bd_sf"/>
</dbReference>
<dbReference type="SUPFAM" id="SSF51206">
    <property type="entry name" value="cAMP-binding domain-like"/>
    <property type="match status" value="1"/>
</dbReference>
<feature type="domain" description="Cyclic nucleotide-binding" evidence="5">
    <location>
        <begin position="36"/>
        <end position="108"/>
    </location>
</feature>
<evidence type="ECO:0000256" key="4">
    <source>
        <dbReference type="ARBA" id="ARBA00023163"/>
    </source>
</evidence>
<keyword evidence="8" id="KW-1185">Reference proteome</keyword>
<evidence type="ECO:0000259" key="5">
    <source>
        <dbReference type="PROSITE" id="PS50042"/>
    </source>
</evidence>
<dbReference type="InterPro" id="IPR012318">
    <property type="entry name" value="HTH_CRP"/>
</dbReference>
<keyword evidence="3" id="KW-0010">Activator</keyword>
<protein>
    <submittedName>
        <fullName evidence="7">Crp/Fnr family transcriptional regulator</fullName>
    </submittedName>
</protein>